<evidence type="ECO:0000313" key="2">
    <source>
        <dbReference type="EMBL" id="MEB3034355.1"/>
    </source>
</evidence>
<dbReference type="Proteomes" id="UP001298593">
    <property type="component" value="Unassembled WGS sequence"/>
</dbReference>
<dbReference type="RefSeq" id="WP_224974544.1">
    <property type="nucleotide sequence ID" value="NZ_JAYJJU010000031.1"/>
</dbReference>
<feature type="domain" description="PknH-like extracellular" evidence="1">
    <location>
        <begin position="81"/>
        <end position="266"/>
    </location>
</feature>
<evidence type="ECO:0000313" key="3">
    <source>
        <dbReference type="Proteomes" id="UP001298593"/>
    </source>
</evidence>
<name>A0ABU5Y5X0_9MYCO</name>
<accession>A0ABU5Y5X0</accession>
<sequence length="269" mass="29033">MPPDSNSASRYDRDDLAAELLTRDAGHPMNRSVQAAACCALALLATVGCSATTAEISVDAMMANVSSAAKTPSEAPADGLRPGRVEALLLSDDDVSSIVGLPMHGSSRSQVPGAEVTLRDRNDCKALTLSGKDFWTMDFTAYRQVGQQDSDDLNFFTWQGVGAYANGQTASRVFHRTINADLQERCRTATVPAEADEHAEWRVDSLTVTNSRLSVTLSEQRDRQITGWRCSTQIRLQRNVIHRDGACQTGNPSTTAQQMADITANRIGG</sequence>
<dbReference type="InterPro" id="IPR026954">
    <property type="entry name" value="PknH-like_Extracell"/>
</dbReference>
<keyword evidence="3" id="KW-1185">Reference proteome</keyword>
<protein>
    <submittedName>
        <fullName evidence="2">Sensor domain-containing protein</fullName>
    </submittedName>
</protein>
<organism evidence="2 3">
    <name type="scientific">[Mycobacterium] nativiensis</name>
    <dbReference type="NCBI Taxonomy" id="2855503"/>
    <lineage>
        <taxon>Bacteria</taxon>
        <taxon>Bacillati</taxon>
        <taxon>Actinomycetota</taxon>
        <taxon>Actinomycetes</taxon>
        <taxon>Mycobacteriales</taxon>
        <taxon>Mycobacteriaceae</taxon>
        <taxon>Mycolicibacter</taxon>
    </lineage>
</organism>
<comment type="caution">
    <text evidence="2">The sequence shown here is derived from an EMBL/GenBank/DDBJ whole genome shotgun (WGS) entry which is preliminary data.</text>
</comment>
<gene>
    <name evidence="2" type="ORF">KV113_22705</name>
</gene>
<dbReference type="Pfam" id="PF14032">
    <property type="entry name" value="PknH_C"/>
    <property type="match status" value="1"/>
</dbReference>
<reference evidence="2 3" key="1">
    <citation type="submission" date="2023-12" db="EMBL/GenBank/DDBJ databases">
        <title>Description of new species of Mycobacterium terrae complex isolated from sewage at the Sao Paulo Zoological Park Foundation in Brazil.</title>
        <authorList>
            <person name="Romagnoli C.L."/>
            <person name="Conceicao E.C."/>
            <person name="Machado E."/>
            <person name="Barreto L.B.P.F."/>
            <person name="Sharma A."/>
            <person name="Silva N.M."/>
            <person name="Marques L.E."/>
            <person name="Juliana M.A."/>
            <person name="Lourenco M.C.S."/>
            <person name="Digiampietri L.A."/>
            <person name="Suffys P.N."/>
            <person name="Viana-Niero C."/>
        </authorList>
    </citation>
    <scope>NUCLEOTIDE SEQUENCE [LARGE SCALE GENOMIC DNA]</scope>
    <source>
        <strain evidence="2 3">MYC340</strain>
    </source>
</reference>
<dbReference type="Gene3D" id="3.40.1000.70">
    <property type="entry name" value="PknH-like extracellular domain"/>
    <property type="match status" value="1"/>
</dbReference>
<dbReference type="InterPro" id="IPR038232">
    <property type="entry name" value="PknH-like_Extracell_sf"/>
</dbReference>
<dbReference type="EMBL" id="JAYJJU010000031">
    <property type="protein sequence ID" value="MEB3034355.1"/>
    <property type="molecule type" value="Genomic_DNA"/>
</dbReference>
<proteinExistence type="predicted"/>
<evidence type="ECO:0000259" key="1">
    <source>
        <dbReference type="Pfam" id="PF14032"/>
    </source>
</evidence>